<feature type="region of interest" description="Disordered" evidence="8">
    <location>
        <begin position="216"/>
        <end position="238"/>
    </location>
</feature>
<dbReference type="Gene3D" id="1.20.5.170">
    <property type="match status" value="1"/>
</dbReference>
<evidence type="ECO:0000256" key="7">
    <source>
        <dbReference type="SAM" id="Coils"/>
    </source>
</evidence>
<dbReference type="GO" id="GO:0000977">
    <property type="term" value="F:RNA polymerase II transcription regulatory region sequence-specific DNA binding"/>
    <property type="evidence" value="ECO:0007669"/>
    <property type="project" value="TreeGrafter"/>
</dbReference>
<sequence length="324" mass="35727">MDYSVVYDSLSLFSGDSVFTQLKPLHDDFSEVSLVTEQSQYDAVSDKSELQKLLEGSSTYTSIGSQESPHLSPEQPSTPEADWLDNEVDLQDLLPDFGSFSELACDSLDASDMFTALTPLEPGLAAIDVLHSAVKESDLLKYDDTERLPDVDLLFRGLPNLDVDTGTVDIEPVLSPVSIEDVECLLSSGPLSPSGSLSADSDSSFSVASSDVSDVRSDGCGSVGRQRDREVGCPYKNKSGRRETKILDKKLRKKQQNKDAALRYRLKKKAESITMEEDLQGLEGRNKELKDSVEQMTREIQYLKDLMAEVYKAELSKSSRNIVS</sequence>
<dbReference type="Proteomes" id="UP001209878">
    <property type="component" value="Unassembled WGS sequence"/>
</dbReference>
<dbReference type="FunFam" id="1.20.5.170:FF:000021">
    <property type="entry name" value="Cyclic AMP-dependent transcription factor ATF-4"/>
    <property type="match status" value="1"/>
</dbReference>
<comment type="similarity">
    <text evidence="2">Belongs to the bZIP family.</text>
</comment>
<comment type="subcellular location">
    <subcellularLocation>
        <location evidence="1">Nucleus</location>
    </subcellularLocation>
</comment>
<dbReference type="PROSITE" id="PS50217">
    <property type="entry name" value="BZIP"/>
    <property type="match status" value="1"/>
</dbReference>
<evidence type="ECO:0000256" key="5">
    <source>
        <dbReference type="ARBA" id="ARBA00023163"/>
    </source>
</evidence>
<feature type="coiled-coil region" evidence="7">
    <location>
        <begin position="272"/>
        <end position="306"/>
    </location>
</feature>
<dbReference type="AlphaFoldDB" id="A0AAD9PCH2"/>
<dbReference type="GO" id="GO:0001228">
    <property type="term" value="F:DNA-binding transcription activator activity, RNA polymerase II-specific"/>
    <property type="evidence" value="ECO:0007669"/>
    <property type="project" value="TreeGrafter"/>
</dbReference>
<dbReference type="EMBL" id="JAODUO010000035">
    <property type="protein sequence ID" value="KAK2192269.1"/>
    <property type="molecule type" value="Genomic_DNA"/>
</dbReference>
<dbReference type="SUPFAM" id="SSF57959">
    <property type="entry name" value="Leucine zipper domain"/>
    <property type="match status" value="1"/>
</dbReference>
<dbReference type="InterPro" id="IPR004827">
    <property type="entry name" value="bZIP"/>
</dbReference>
<evidence type="ECO:0000259" key="9">
    <source>
        <dbReference type="PROSITE" id="PS50217"/>
    </source>
</evidence>
<feature type="domain" description="BZIP" evidence="9">
    <location>
        <begin position="247"/>
        <end position="310"/>
    </location>
</feature>
<keyword evidence="11" id="KW-1185">Reference proteome</keyword>
<evidence type="ECO:0000256" key="6">
    <source>
        <dbReference type="ARBA" id="ARBA00023242"/>
    </source>
</evidence>
<dbReference type="CDD" id="cd14692">
    <property type="entry name" value="bZIP_ATF4"/>
    <property type="match status" value="1"/>
</dbReference>
<keyword evidence="7" id="KW-0175">Coiled coil</keyword>
<evidence type="ECO:0000313" key="11">
    <source>
        <dbReference type="Proteomes" id="UP001209878"/>
    </source>
</evidence>
<comment type="caution">
    <text evidence="10">The sequence shown here is derived from an EMBL/GenBank/DDBJ whole genome shotgun (WGS) entry which is preliminary data.</text>
</comment>
<dbReference type="Pfam" id="PF00170">
    <property type="entry name" value="bZIP_1"/>
    <property type="match status" value="1"/>
</dbReference>
<reference evidence="10" key="1">
    <citation type="journal article" date="2023" name="Mol. Biol. Evol.">
        <title>Third-Generation Sequencing Reveals the Adaptive Role of the Epigenome in Three Deep-Sea Polychaetes.</title>
        <authorList>
            <person name="Perez M."/>
            <person name="Aroh O."/>
            <person name="Sun Y."/>
            <person name="Lan Y."/>
            <person name="Juniper S.K."/>
            <person name="Young C.R."/>
            <person name="Angers B."/>
            <person name="Qian P.Y."/>
        </authorList>
    </citation>
    <scope>NUCLEOTIDE SEQUENCE</scope>
    <source>
        <strain evidence="10">R07B-5</strain>
    </source>
</reference>
<evidence type="ECO:0000256" key="3">
    <source>
        <dbReference type="ARBA" id="ARBA00023015"/>
    </source>
</evidence>
<keyword evidence="5" id="KW-0804">Transcription</keyword>
<dbReference type="GO" id="GO:0005634">
    <property type="term" value="C:nucleus"/>
    <property type="evidence" value="ECO:0007669"/>
    <property type="project" value="UniProtKB-SubCell"/>
</dbReference>
<organism evidence="10 11">
    <name type="scientific">Ridgeia piscesae</name>
    <name type="common">Tubeworm</name>
    <dbReference type="NCBI Taxonomy" id="27915"/>
    <lineage>
        <taxon>Eukaryota</taxon>
        <taxon>Metazoa</taxon>
        <taxon>Spiralia</taxon>
        <taxon>Lophotrochozoa</taxon>
        <taxon>Annelida</taxon>
        <taxon>Polychaeta</taxon>
        <taxon>Sedentaria</taxon>
        <taxon>Canalipalpata</taxon>
        <taxon>Sabellida</taxon>
        <taxon>Siboglinidae</taxon>
        <taxon>Ridgeia</taxon>
    </lineage>
</organism>
<evidence type="ECO:0000256" key="8">
    <source>
        <dbReference type="SAM" id="MobiDB-lite"/>
    </source>
</evidence>
<dbReference type="PANTHER" id="PTHR13044:SF14">
    <property type="entry name" value="CRYPTOCEPHAL, ISOFORM A"/>
    <property type="match status" value="1"/>
</dbReference>
<keyword evidence="6" id="KW-0539">Nucleus</keyword>
<feature type="region of interest" description="Disordered" evidence="8">
    <location>
        <begin position="59"/>
        <end position="81"/>
    </location>
</feature>
<feature type="compositionally biased region" description="Polar residues" evidence="8">
    <location>
        <begin position="59"/>
        <end position="78"/>
    </location>
</feature>
<dbReference type="SMART" id="SM00338">
    <property type="entry name" value="BRLZ"/>
    <property type="match status" value="1"/>
</dbReference>
<evidence type="ECO:0000256" key="1">
    <source>
        <dbReference type="ARBA" id="ARBA00004123"/>
    </source>
</evidence>
<keyword evidence="3" id="KW-0805">Transcription regulation</keyword>
<accession>A0AAD9PCH2</accession>
<dbReference type="InterPro" id="IPR046347">
    <property type="entry name" value="bZIP_sf"/>
</dbReference>
<protein>
    <recommendedName>
        <fullName evidence="9">BZIP domain-containing protein</fullName>
    </recommendedName>
</protein>
<evidence type="ECO:0000313" key="10">
    <source>
        <dbReference type="EMBL" id="KAK2192269.1"/>
    </source>
</evidence>
<keyword evidence="4" id="KW-0238">DNA-binding</keyword>
<gene>
    <name evidence="10" type="ORF">NP493_35g02003</name>
</gene>
<name>A0AAD9PCH2_RIDPI</name>
<proteinExistence type="inferred from homology"/>
<dbReference type="PANTHER" id="PTHR13044">
    <property type="entry name" value="ACTIVATING TRANSCRIPTION FACTOR ATF 4/5"/>
    <property type="match status" value="1"/>
</dbReference>
<evidence type="ECO:0000256" key="4">
    <source>
        <dbReference type="ARBA" id="ARBA00023125"/>
    </source>
</evidence>
<evidence type="ECO:0000256" key="2">
    <source>
        <dbReference type="ARBA" id="ARBA00007163"/>
    </source>
</evidence>